<dbReference type="Gene3D" id="2.70.50.70">
    <property type="match status" value="1"/>
</dbReference>
<dbReference type="EMBL" id="JBBBZM010000003">
    <property type="protein sequence ID" value="KAL0640472.1"/>
    <property type="molecule type" value="Genomic_DNA"/>
</dbReference>
<dbReference type="Proteomes" id="UP001447188">
    <property type="component" value="Unassembled WGS sequence"/>
</dbReference>
<comment type="caution">
    <text evidence="3">The sequence shown here is derived from an EMBL/GenBank/DDBJ whole genome shotgun (WGS) entry which is preliminary data.</text>
</comment>
<feature type="signal peptide" evidence="2">
    <location>
        <begin position="1"/>
        <end position="23"/>
    </location>
</feature>
<evidence type="ECO:0000256" key="2">
    <source>
        <dbReference type="SAM" id="SignalP"/>
    </source>
</evidence>
<evidence type="ECO:0000256" key="1">
    <source>
        <dbReference type="SAM" id="MobiDB-lite"/>
    </source>
</evidence>
<feature type="chain" id="PRO_5046695579" description="Lytic polysaccharide monooxygenase" evidence="2">
    <location>
        <begin position="24"/>
        <end position="301"/>
    </location>
</feature>
<evidence type="ECO:0008006" key="5">
    <source>
        <dbReference type="Google" id="ProtNLM"/>
    </source>
</evidence>
<feature type="compositionally biased region" description="Gly residues" evidence="1">
    <location>
        <begin position="238"/>
        <end position="254"/>
    </location>
</feature>
<evidence type="ECO:0000313" key="4">
    <source>
        <dbReference type="Proteomes" id="UP001447188"/>
    </source>
</evidence>
<reference evidence="3 4" key="1">
    <citation type="submission" date="2024-02" db="EMBL/GenBank/DDBJ databases">
        <title>Discinaceae phylogenomics.</title>
        <authorList>
            <person name="Dirks A.C."/>
            <person name="James T.Y."/>
        </authorList>
    </citation>
    <scope>NUCLEOTIDE SEQUENCE [LARGE SCALE GENOMIC DNA]</scope>
    <source>
        <strain evidence="3 4">ACD0624</strain>
    </source>
</reference>
<accession>A0ABR3GWZ5</accession>
<keyword evidence="2" id="KW-0732">Signal</keyword>
<name>A0ABR3GWZ5_9PEZI</name>
<organism evidence="3 4">
    <name type="scientific">Discina gigas</name>
    <dbReference type="NCBI Taxonomy" id="1032678"/>
    <lineage>
        <taxon>Eukaryota</taxon>
        <taxon>Fungi</taxon>
        <taxon>Dikarya</taxon>
        <taxon>Ascomycota</taxon>
        <taxon>Pezizomycotina</taxon>
        <taxon>Pezizomycetes</taxon>
        <taxon>Pezizales</taxon>
        <taxon>Discinaceae</taxon>
        <taxon>Discina</taxon>
    </lineage>
</organism>
<evidence type="ECO:0000313" key="3">
    <source>
        <dbReference type="EMBL" id="KAL0640472.1"/>
    </source>
</evidence>
<proteinExistence type="predicted"/>
<gene>
    <name evidence="3" type="ORF">Q9L58_000442</name>
</gene>
<feature type="region of interest" description="Disordered" evidence="1">
    <location>
        <begin position="216"/>
        <end position="256"/>
    </location>
</feature>
<dbReference type="PANTHER" id="PTHR36182:SF1">
    <property type="entry name" value="PROTEIN, PUTATIVE (AFU_ORTHOLOGUE AFUA_6G10930)-RELATED"/>
    <property type="match status" value="1"/>
</dbReference>
<keyword evidence="4" id="KW-1185">Reference proteome</keyword>
<dbReference type="PANTHER" id="PTHR36182">
    <property type="entry name" value="PROTEIN, PUTATIVE (AFU_ORTHOLOGUE AFUA_6G10930)-RELATED"/>
    <property type="match status" value="1"/>
</dbReference>
<sequence>MSPPSIFSILLLALLGAALQATAHMSMSTPPSLRFKTNPYKTVEDYDYSSPLSPSGTNYPCKGYHKDLGTPGGQSVATYSRGGSYSIVLAGSATHMGGSCQISLSFDGGVTWVVIKSIIGGCANPDPGGSQEFGFTIPSGVQSGDALLAWTWFNQQGNREMYMNCAVVTISGGRRSVRDFVSPRAAGTPLFQANIGNGCSTAPGTDVIFPDPGDDVTYGSSAKTAPPVGSCGPSSGKTGPGTSTGTGAGTGGNNGDTVSGNDRDCAYWKAQGYICSAGIGLRERLPFNWWLLMSLLFGFFA</sequence>
<protein>
    <recommendedName>
        <fullName evidence="5">Lytic polysaccharide monooxygenase</fullName>
    </recommendedName>
</protein>